<reference evidence="1" key="1">
    <citation type="journal article" date="2020" name="Stud. Mycol.">
        <title>101 Dothideomycetes genomes: a test case for predicting lifestyles and emergence of pathogens.</title>
        <authorList>
            <person name="Haridas S."/>
            <person name="Albert R."/>
            <person name="Binder M."/>
            <person name="Bloem J."/>
            <person name="Labutti K."/>
            <person name="Salamov A."/>
            <person name="Andreopoulos B."/>
            <person name="Baker S."/>
            <person name="Barry K."/>
            <person name="Bills G."/>
            <person name="Bluhm B."/>
            <person name="Cannon C."/>
            <person name="Castanera R."/>
            <person name="Culley D."/>
            <person name="Daum C."/>
            <person name="Ezra D."/>
            <person name="Gonzalez J."/>
            <person name="Henrissat B."/>
            <person name="Kuo A."/>
            <person name="Liang C."/>
            <person name="Lipzen A."/>
            <person name="Lutzoni F."/>
            <person name="Magnuson J."/>
            <person name="Mondo S."/>
            <person name="Nolan M."/>
            <person name="Ohm R."/>
            <person name="Pangilinan J."/>
            <person name="Park H.-J."/>
            <person name="Ramirez L."/>
            <person name="Alfaro M."/>
            <person name="Sun H."/>
            <person name="Tritt A."/>
            <person name="Yoshinaga Y."/>
            <person name="Zwiers L.-H."/>
            <person name="Turgeon B."/>
            <person name="Goodwin S."/>
            <person name="Spatafora J."/>
            <person name="Crous P."/>
            <person name="Grigoriev I."/>
        </authorList>
    </citation>
    <scope>NUCLEOTIDE SEQUENCE</scope>
    <source>
        <strain evidence="1">CBS 161.51</strain>
    </source>
</reference>
<sequence>MYHTSSLPALVVPSRGKYNAQATSVAAGHLPKALPGHCISAEGPIIASIEPNQGTVVGYKRSKGIEVS</sequence>
<proteinExistence type="predicted"/>
<organism evidence="1 2">
    <name type="scientific">Clathrospora elynae</name>
    <dbReference type="NCBI Taxonomy" id="706981"/>
    <lineage>
        <taxon>Eukaryota</taxon>
        <taxon>Fungi</taxon>
        <taxon>Dikarya</taxon>
        <taxon>Ascomycota</taxon>
        <taxon>Pezizomycotina</taxon>
        <taxon>Dothideomycetes</taxon>
        <taxon>Pleosporomycetidae</taxon>
        <taxon>Pleosporales</taxon>
        <taxon>Diademaceae</taxon>
        <taxon>Clathrospora</taxon>
    </lineage>
</organism>
<name>A0A6A5S554_9PLEO</name>
<dbReference type="AlphaFoldDB" id="A0A6A5S554"/>
<evidence type="ECO:0000313" key="1">
    <source>
        <dbReference type="EMBL" id="KAF1934614.1"/>
    </source>
</evidence>
<keyword evidence="2" id="KW-1185">Reference proteome</keyword>
<protein>
    <submittedName>
        <fullName evidence="1">Uncharacterized protein</fullName>
    </submittedName>
</protein>
<evidence type="ECO:0000313" key="2">
    <source>
        <dbReference type="Proteomes" id="UP000800038"/>
    </source>
</evidence>
<gene>
    <name evidence="1" type="ORF">EJ02DRAFT_429192</name>
</gene>
<dbReference type="Proteomes" id="UP000800038">
    <property type="component" value="Unassembled WGS sequence"/>
</dbReference>
<dbReference type="EMBL" id="ML976434">
    <property type="protein sequence ID" value="KAF1934614.1"/>
    <property type="molecule type" value="Genomic_DNA"/>
</dbReference>
<accession>A0A6A5S554</accession>